<evidence type="ECO:0000313" key="4">
    <source>
        <dbReference type="EMBL" id="SET17139.1"/>
    </source>
</evidence>
<feature type="domain" description="Glycosyltransferase subfamily 4-like N-terminal" evidence="3">
    <location>
        <begin position="361"/>
        <end position="531"/>
    </location>
</feature>
<keyword evidence="1" id="KW-0812">Transmembrane</keyword>
<evidence type="ECO:0000313" key="5">
    <source>
        <dbReference type="Proteomes" id="UP000198762"/>
    </source>
</evidence>
<dbReference type="OrthoDB" id="9802525at2"/>
<dbReference type="Proteomes" id="UP000198762">
    <property type="component" value="Unassembled WGS sequence"/>
</dbReference>
<dbReference type="SUPFAM" id="SSF53756">
    <property type="entry name" value="UDP-Glycosyltransferase/glycogen phosphorylase"/>
    <property type="match status" value="1"/>
</dbReference>
<dbReference type="PANTHER" id="PTHR45947:SF3">
    <property type="entry name" value="SULFOQUINOVOSYL TRANSFERASE SQD2"/>
    <property type="match status" value="1"/>
</dbReference>
<reference evidence="5" key="1">
    <citation type="submission" date="2016-10" db="EMBL/GenBank/DDBJ databases">
        <authorList>
            <person name="Varghese N."/>
            <person name="Submissions S."/>
        </authorList>
    </citation>
    <scope>NUCLEOTIDE SEQUENCE [LARGE SCALE GENOMIC DNA]</scope>
    <source>
        <strain evidence="5">CGMCC 1.6489</strain>
    </source>
</reference>
<dbReference type="SUPFAM" id="SSF56300">
    <property type="entry name" value="Metallo-dependent phosphatases"/>
    <property type="match status" value="1"/>
</dbReference>
<name>A0A1I0CDG7_9GAMM</name>
<keyword evidence="1" id="KW-1133">Transmembrane helix</keyword>
<feature type="domain" description="Glycosyl transferase family 1" evidence="2">
    <location>
        <begin position="541"/>
        <end position="708"/>
    </location>
</feature>
<evidence type="ECO:0000259" key="2">
    <source>
        <dbReference type="Pfam" id="PF00534"/>
    </source>
</evidence>
<proteinExistence type="predicted"/>
<dbReference type="EMBL" id="FOHZ01000005">
    <property type="protein sequence ID" value="SET17139.1"/>
    <property type="molecule type" value="Genomic_DNA"/>
</dbReference>
<feature type="transmembrane region" description="Helical" evidence="1">
    <location>
        <begin position="293"/>
        <end position="320"/>
    </location>
</feature>
<dbReference type="RefSeq" id="WP_091849931.1">
    <property type="nucleotide sequence ID" value="NZ_FOHZ01000005.1"/>
</dbReference>
<dbReference type="AlphaFoldDB" id="A0A1I0CDG7"/>
<dbReference type="InterPro" id="IPR029052">
    <property type="entry name" value="Metallo-depent_PP-like"/>
</dbReference>
<dbReference type="STRING" id="430453.SAMN04487962_10583"/>
<keyword evidence="4" id="KW-0808">Transferase</keyword>
<dbReference type="PANTHER" id="PTHR45947">
    <property type="entry name" value="SULFOQUINOVOSYL TRANSFERASE SQD2"/>
    <property type="match status" value="1"/>
</dbReference>
<sequence length="750" mass="86009">MIRNPLKLLFYLNVTVVLLLLGYKAYLNYFLPEFEGVHTNQVEAITGTITDAPYRFAVVGNINNSVGMFENRILPRINRSDARFLVSAGNAVSNGGEDKYQALYGTLGKLEIPWLLTFGENEHSTFGSYRYYEHFGPHYFSFRVADSRLIFLDSTGKTPWRWQVRWLHDLLAEDSSEHRIVFVGHPLFATGDSLLLDDEDDYLQPEPFRRALLDLFRQHGVDLVFSANVATWSDRVEDGTRFITTGGAGGLVLNTDDSFYHYLMVTVGDQGIEVDMQPVETRQHPVLRHLESLWFFIYSLFYTGFLNFVLLVAVLAILAIKLYTVVFRGRDYYPNYDLDPTPWLENPMRVVMFTNNYLPFIGGVPISIERLRKGLAKLGDKVLVVAPTYQDQPAEESHVLRVPSLLSMGARREFRMANIFLSRIRRQVRAFRPDVIHVHHPFWLGSLGVFMARLLNVPVIYTYHTRLEHYAHFVPLPGLLFRNLISHALIRRFANFCDGVIVPTYSTEEYLRMIGVKTPTYVQPTGIDYERFQQVDDEEVEALRKRLELPEDTLVLVSVARLSNEKNIDFMIESLKEVKQDTSRPFHFLMIGDGHQRERLQARVDELGMADCMTLVGAVPPDEMATWYQLGDAFLFASKSETQGMVILEAMAAGLPVVAVRSSGIDDVVQHGQNGYKTPERRELWCQRVTALLEDDALRQQLSDNARAFARDYSIEKFSGNVREIYAYVLAARDAEAREHRFIRAHKEVD</sequence>
<accession>A0A1I0CDG7</accession>
<dbReference type="InterPro" id="IPR050194">
    <property type="entry name" value="Glycosyltransferase_grp1"/>
</dbReference>
<evidence type="ECO:0000256" key="1">
    <source>
        <dbReference type="SAM" id="Phobius"/>
    </source>
</evidence>
<organism evidence="4 5">
    <name type="scientific">Marinobacter segnicrescens</name>
    <dbReference type="NCBI Taxonomy" id="430453"/>
    <lineage>
        <taxon>Bacteria</taxon>
        <taxon>Pseudomonadati</taxon>
        <taxon>Pseudomonadota</taxon>
        <taxon>Gammaproteobacteria</taxon>
        <taxon>Pseudomonadales</taxon>
        <taxon>Marinobacteraceae</taxon>
        <taxon>Marinobacter</taxon>
    </lineage>
</organism>
<dbReference type="Gene3D" id="3.60.21.10">
    <property type="match status" value="1"/>
</dbReference>
<protein>
    <submittedName>
        <fullName evidence="4">Glycosyltransferase involved in cell wall bisynthesis</fullName>
    </submittedName>
</protein>
<dbReference type="InterPro" id="IPR001296">
    <property type="entry name" value="Glyco_trans_1"/>
</dbReference>
<keyword evidence="5" id="KW-1185">Reference proteome</keyword>
<feature type="transmembrane region" description="Helical" evidence="1">
    <location>
        <begin position="9"/>
        <end position="31"/>
    </location>
</feature>
<dbReference type="Gene3D" id="3.40.50.2000">
    <property type="entry name" value="Glycogen Phosphorylase B"/>
    <property type="match status" value="2"/>
</dbReference>
<dbReference type="Pfam" id="PF00534">
    <property type="entry name" value="Glycos_transf_1"/>
    <property type="match status" value="1"/>
</dbReference>
<dbReference type="Pfam" id="PF13439">
    <property type="entry name" value="Glyco_transf_4"/>
    <property type="match status" value="1"/>
</dbReference>
<dbReference type="GO" id="GO:0016757">
    <property type="term" value="F:glycosyltransferase activity"/>
    <property type="evidence" value="ECO:0007669"/>
    <property type="project" value="InterPro"/>
</dbReference>
<gene>
    <name evidence="4" type="ORF">SAMN04487962_10583</name>
</gene>
<evidence type="ECO:0000259" key="3">
    <source>
        <dbReference type="Pfam" id="PF13439"/>
    </source>
</evidence>
<dbReference type="InterPro" id="IPR028098">
    <property type="entry name" value="Glyco_trans_4-like_N"/>
</dbReference>
<keyword evidence="1" id="KW-0472">Membrane</keyword>